<evidence type="ECO:0000313" key="3">
    <source>
        <dbReference type="EnsemblPlants" id="MELO3C013006.2.1"/>
    </source>
</evidence>
<organism evidence="4 5">
    <name type="scientific">Cucumis melo</name>
    <name type="common">Muskmelon</name>
    <dbReference type="NCBI Taxonomy" id="3656"/>
    <lineage>
        <taxon>Eukaryota</taxon>
        <taxon>Viridiplantae</taxon>
        <taxon>Streptophyta</taxon>
        <taxon>Embryophyta</taxon>
        <taxon>Tracheophyta</taxon>
        <taxon>Spermatophyta</taxon>
        <taxon>Magnoliopsida</taxon>
        <taxon>eudicotyledons</taxon>
        <taxon>Gunneridae</taxon>
        <taxon>Pentapetalae</taxon>
        <taxon>rosids</taxon>
        <taxon>fabids</taxon>
        <taxon>Cucurbitales</taxon>
        <taxon>Cucurbitaceae</taxon>
        <taxon>Benincaseae</taxon>
        <taxon>Cucumis</taxon>
    </lineage>
</organism>
<dbReference type="EnsemblPlants" id="MELO3C013006.2.1">
    <property type="protein sequence ID" value="MELO3C013006.2.1"/>
    <property type="gene ID" value="MELO3C013006.2"/>
</dbReference>
<proteinExistence type="predicted"/>
<keyword evidence="4" id="KW-1185">Reference proteome</keyword>
<name>A0A1S3BH50_CUCME</name>
<dbReference type="AlphaFoldDB" id="A0A1S3BH50"/>
<dbReference type="GeneID" id="103489976"/>
<dbReference type="PANTHER" id="PTHR33172">
    <property type="entry name" value="OS08G0516900 PROTEIN"/>
    <property type="match status" value="1"/>
</dbReference>
<dbReference type="Gramene" id="MELO3C013006.2.1">
    <property type="protein sequence ID" value="MELO3C013006.2.1"/>
    <property type="gene ID" value="MELO3C013006.2"/>
</dbReference>
<dbReference type="Proteomes" id="UP001652600">
    <property type="component" value="Chromosome 4"/>
</dbReference>
<evidence type="ECO:0000256" key="1">
    <source>
        <dbReference type="ARBA" id="ARBA00004123"/>
    </source>
</evidence>
<dbReference type="PANTHER" id="PTHR33172:SF104">
    <property type="entry name" value="OS02G0227100 PROTEIN"/>
    <property type="match status" value="1"/>
</dbReference>
<dbReference type="InParanoid" id="A0A1S3BH50"/>
<evidence type="ECO:0000313" key="5">
    <source>
        <dbReference type="RefSeq" id="XP_008447561.1"/>
    </source>
</evidence>
<gene>
    <name evidence="5" type="primary">LOC103489976</name>
    <name evidence="3" type="synonym">103489976</name>
</gene>
<protein>
    <submittedName>
        <fullName evidence="5">Uncharacterized protein LOC103489976</fullName>
    </submittedName>
</protein>
<dbReference type="eggNOG" id="KOG4210">
    <property type="taxonomic scope" value="Eukaryota"/>
</dbReference>
<dbReference type="RefSeq" id="XP_008447561.1">
    <property type="nucleotide sequence ID" value="XM_008449339.2"/>
</dbReference>
<comment type="subcellular location">
    <subcellularLocation>
        <location evidence="1">Nucleus</location>
    </subcellularLocation>
</comment>
<sequence length="190" mass="20960">MGELQRFMLHQPCSATLHQDFHEDLEDHWRITKGGDQYNVASSTSSFEDSTISSESLSSSDLADDACSSTSNSSSQSNGPLEDFTDLFAQLPIKRGLSMFYQGKSRSFTSLSSVKSIEDIPKKPNPYSRRLNTCKSYAGGLDTHKSSYTLPKAPTFKKASKSSLSFVHVRRGSNLAGCRPPPIPIYDESF</sequence>
<accession>A0A1S3BH50</accession>
<dbReference type="OrthoDB" id="694201at2759"/>
<reference evidence="3" key="1">
    <citation type="submission" date="2023-03" db="UniProtKB">
        <authorList>
            <consortium name="EnsemblPlants"/>
        </authorList>
    </citation>
    <scope>IDENTIFICATION</scope>
</reference>
<dbReference type="KEGG" id="cmo:103489976"/>
<dbReference type="GO" id="GO:0006950">
    <property type="term" value="P:response to stress"/>
    <property type="evidence" value="ECO:0007669"/>
    <property type="project" value="UniProtKB-ARBA"/>
</dbReference>
<keyword evidence="2" id="KW-0539">Nucleus</keyword>
<dbReference type="InterPro" id="IPR051992">
    <property type="entry name" value="OxStress_Response_Reg"/>
</dbReference>
<reference evidence="5" key="2">
    <citation type="submission" date="2025-04" db="UniProtKB">
        <authorList>
            <consortium name="RefSeq"/>
        </authorList>
    </citation>
    <scope>IDENTIFICATION</scope>
</reference>
<evidence type="ECO:0000313" key="4">
    <source>
        <dbReference type="Proteomes" id="UP001652600"/>
    </source>
</evidence>
<dbReference type="GO" id="GO:0005634">
    <property type="term" value="C:nucleus"/>
    <property type="evidence" value="ECO:0007669"/>
    <property type="project" value="UniProtKB-SubCell"/>
</dbReference>
<evidence type="ECO:0000256" key="2">
    <source>
        <dbReference type="ARBA" id="ARBA00023242"/>
    </source>
</evidence>